<dbReference type="OrthoDB" id="191139at2759"/>
<dbReference type="AlphaFoldDB" id="A0A9W9LV48"/>
<dbReference type="RefSeq" id="XP_056548853.1">
    <property type="nucleotide sequence ID" value="XM_056685247.1"/>
</dbReference>
<dbReference type="EMBL" id="JAPQKN010000001">
    <property type="protein sequence ID" value="KAJ5177245.1"/>
    <property type="molecule type" value="Genomic_DNA"/>
</dbReference>
<proteinExistence type="predicted"/>
<accession>A0A9W9LV48</accession>
<reference evidence="1" key="2">
    <citation type="journal article" date="2023" name="IMA Fungus">
        <title>Comparative genomic study of the Penicillium genus elucidates a diverse pangenome and 15 lateral gene transfer events.</title>
        <authorList>
            <person name="Petersen C."/>
            <person name="Sorensen T."/>
            <person name="Nielsen M.R."/>
            <person name="Sondergaard T.E."/>
            <person name="Sorensen J.L."/>
            <person name="Fitzpatrick D.A."/>
            <person name="Frisvad J.C."/>
            <person name="Nielsen K.L."/>
        </authorList>
    </citation>
    <scope>NUCLEOTIDE SEQUENCE</scope>
    <source>
        <strain evidence="1">IBT 26290</strain>
    </source>
</reference>
<comment type="caution">
    <text evidence="1">The sequence shown here is derived from an EMBL/GenBank/DDBJ whole genome shotgun (WGS) entry which is preliminary data.</text>
</comment>
<reference evidence="1" key="1">
    <citation type="submission" date="2022-11" db="EMBL/GenBank/DDBJ databases">
        <authorList>
            <person name="Petersen C."/>
        </authorList>
    </citation>
    <scope>NUCLEOTIDE SEQUENCE</scope>
    <source>
        <strain evidence="1">IBT 26290</strain>
    </source>
</reference>
<protein>
    <submittedName>
        <fullName evidence="1">Uncharacterized protein</fullName>
    </submittedName>
</protein>
<gene>
    <name evidence="1" type="ORF">N7482_003122</name>
</gene>
<evidence type="ECO:0000313" key="2">
    <source>
        <dbReference type="Proteomes" id="UP001149163"/>
    </source>
</evidence>
<name>A0A9W9LV48_9EURO</name>
<keyword evidence="2" id="KW-1185">Reference proteome</keyword>
<dbReference type="GeneID" id="81424423"/>
<dbReference type="Proteomes" id="UP001149163">
    <property type="component" value="Unassembled WGS sequence"/>
</dbReference>
<evidence type="ECO:0000313" key="1">
    <source>
        <dbReference type="EMBL" id="KAJ5177245.1"/>
    </source>
</evidence>
<sequence>MSIGLAHRNARLFRHRQWVTPKSSFNSTNSLHLLLLQSPDSVGCLRLILRGDEKTADATPVHRWTKWFGSFFRIPMPQKDLPSATGRLASSEYLVNL</sequence>
<organism evidence="1 2">
    <name type="scientific">Penicillium canariense</name>
    <dbReference type="NCBI Taxonomy" id="189055"/>
    <lineage>
        <taxon>Eukaryota</taxon>
        <taxon>Fungi</taxon>
        <taxon>Dikarya</taxon>
        <taxon>Ascomycota</taxon>
        <taxon>Pezizomycotina</taxon>
        <taxon>Eurotiomycetes</taxon>
        <taxon>Eurotiomycetidae</taxon>
        <taxon>Eurotiales</taxon>
        <taxon>Aspergillaceae</taxon>
        <taxon>Penicillium</taxon>
    </lineage>
</organism>